<evidence type="ECO:0000313" key="2">
    <source>
        <dbReference type="Proteomes" id="UP001632038"/>
    </source>
</evidence>
<dbReference type="Proteomes" id="UP001632038">
    <property type="component" value="Unassembled WGS sequence"/>
</dbReference>
<organism evidence="1 2">
    <name type="scientific">Castilleja foliolosa</name>
    <dbReference type="NCBI Taxonomy" id="1961234"/>
    <lineage>
        <taxon>Eukaryota</taxon>
        <taxon>Viridiplantae</taxon>
        <taxon>Streptophyta</taxon>
        <taxon>Embryophyta</taxon>
        <taxon>Tracheophyta</taxon>
        <taxon>Spermatophyta</taxon>
        <taxon>Magnoliopsida</taxon>
        <taxon>eudicotyledons</taxon>
        <taxon>Gunneridae</taxon>
        <taxon>Pentapetalae</taxon>
        <taxon>asterids</taxon>
        <taxon>lamiids</taxon>
        <taxon>Lamiales</taxon>
        <taxon>Orobanchaceae</taxon>
        <taxon>Pedicularideae</taxon>
        <taxon>Castillejinae</taxon>
        <taxon>Castilleja</taxon>
    </lineage>
</organism>
<name>A0ABD3DL35_9LAMI</name>
<evidence type="ECO:0000313" key="1">
    <source>
        <dbReference type="EMBL" id="KAL3642777.1"/>
    </source>
</evidence>
<protein>
    <submittedName>
        <fullName evidence="1">Uncharacterized protein</fullName>
    </submittedName>
</protein>
<reference evidence="2" key="1">
    <citation type="journal article" date="2024" name="IScience">
        <title>Strigolactones Initiate the Formation of Haustorium-like Structures in Castilleja.</title>
        <authorList>
            <person name="Buerger M."/>
            <person name="Peterson D."/>
            <person name="Chory J."/>
        </authorList>
    </citation>
    <scope>NUCLEOTIDE SEQUENCE [LARGE SCALE GENOMIC DNA]</scope>
</reference>
<proteinExistence type="predicted"/>
<gene>
    <name evidence="1" type="ORF">CASFOL_013592</name>
</gene>
<dbReference type="EMBL" id="JAVIJP010000016">
    <property type="protein sequence ID" value="KAL3642777.1"/>
    <property type="molecule type" value="Genomic_DNA"/>
</dbReference>
<sequence>MGHGNVAKLWLENGADVDPKDGCGGEGFEGALSVDGDRRVARLGYGESLTTITSSVASRRWQFSEKERTENSIRRRWSSRRATDSKLSQFCDLIIWP</sequence>
<dbReference type="AlphaFoldDB" id="A0ABD3DL35"/>
<comment type="caution">
    <text evidence="1">The sequence shown here is derived from an EMBL/GenBank/DDBJ whole genome shotgun (WGS) entry which is preliminary data.</text>
</comment>
<keyword evidence="2" id="KW-1185">Reference proteome</keyword>
<accession>A0ABD3DL35</accession>